<organism evidence="1">
    <name type="scientific">Arundo donax</name>
    <name type="common">Giant reed</name>
    <name type="synonym">Donax arundinaceus</name>
    <dbReference type="NCBI Taxonomy" id="35708"/>
    <lineage>
        <taxon>Eukaryota</taxon>
        <taxon>Viridiplantae</taxon>
        <taxon>Streptophyta</taxon>
        <taxon>Embryophyta</taxon>
        <taxon>Tracheophyta</taxon>
        <taxon>Spermatophyta</taxon>
        <taxon>Magnoliopsida</taxon>
        <taxon>Liliopsida</taxon>
        <taxon>Poales</taxon>
        <taxon>Poaceae</taxon>
        <taxon>PACMAD clade</taxon>
        <taxon>Arundinoideae</taxon>
        <taxon>Arundineae</taxon>
        <taxon>Arundo</taxon>
    </lineage>
</organism>
<evidence type="ECO:0000313" key="1">
    <source>
        <dbReference type="EMBL" id="JAD69097.1"/>
    </source>
</evidence>
<reference evidence="1" key="1">
    <citation type="submission" date="2014-09" db="EMBL/GenBank/DDBJ databases">
        <authorList>
            <person name="Magalhaes I.L.F."/>
            <person name="Oliveira U."/>
            <person name="Santos F.R."/>
            <person name="Vidigal T.H.D.A."/>
            <person name="Brescovit A.D."/>
            <person name="Santos A.J."/>
        </authorList>
    </citation>
    <scope>NUCLEOTIDE SEQUENCE</scope>
    <source>
        <tissue evidence="1">Shoot tissue taken approximately 20 cm above the soil surface</tissue>
    </source>
</reference>
<dbReference type="AlphaFoldDB" id="A0A0A9CCA5"/>
<proteinExistence type="predicted"/>
<accession>A0A0A9CCA5</accession>
<dbReference type="EMBL" id="GBRH01228798">
    <property type="protein sequence ID" value="JAD69097.1"/>
    <property type="molecule type" value="Transcribed_RNA"/>
</dbReference>
<protein>
    <submittedName>
        <fullName evidence="1">Uncharacterized protein</fullName>
    </submittedName>
</protein>
<sequence>MRLPISLGMLPETSLTETERNISELERLESESGRNPPNLLAPKSNICNWEQFVNADMNSQSFGSLA</sequence>
<reference evidence="1" key="2">
    <citation type="journal article" date="2015" name="Data Brief">
        <title>Shoot transcriptome of the giant reed, Arundo donax.</title>
        <authorList>
            <person name="Barrero R.A."/>
            <person name="Guerrero F.D."/>
            <person name="Moolhuijzen P."/>
            <person name="Goolsby J.A."/>
            <person name="Tidwell J."/>
            <person name="Bellgard S.E."/>
            <person name="Bellgard M.I."/>
        </authorList>
    </citation>
    <scope>NUCLEOTIDE SEQUENCE</scope>
    <source>
        <tissue evidence="1">Shoot tissue taken approximately 20 cm above the soil surface</tissue>
    </source>
</reference>
<name>A0A0A9CCA5_ARUDO</name>